<dbReference type="Proteomes" id="UP000005359">
    <property type="component" value="Unassembled WGS sequence"/>
</dbReference>
<evidence type="ECO:0000313" key="1">
    <source>
        <dbReference type="EMBL" id="EDR46294.1"/>
    </source>
</evidence>
<reference evidence="1 2" key="1">
    <citation type="submission" date="2007-10" db="EMBL/GenBank/DDBJ databases">
        <title>Draft genome sequence of Dorea formicigenerans(ATCC 27755).</title>
        <authorList>
            <person name="Sudarsanam P."/>
            <person name="Ley R."/>
            <person name="Guruge J."/>
            <person name="Turnbaugh P.J."/>
            <person name="Mahowald M."/>
            <person name="Liep D."/>
            <person name="Gordon J."/>
        </authorList>
    </citation>
    <scope>NUCLEOTIDE SEQUENCE [LARGE SCALE GENOMIC DNA]</scope>
    <source>
        <strain evidence="1 2">ATCC 27755</strain>
    </source>
</reference>
<organism evidence="1 2">
    <name type="scientific">Dorea formicigenerans ATCC 27755</name>
    <dbReference type="NCBI Taxonomy" id="411461"/>
    <lineage>
        <taxon>Bacteria</taxon>
        <taxon>Bacillati</taxon>
        <taxon>Bacillota</taxon>
        <taxon>Clostridia</taxon>
        <taxon>Lachnospirales</taxon>
        <taxon>Lachnospiraceae</taxon>
        <taxon>Dorea</taxon>
    </lineage>
</organism>
<sequence>MCALPVAISAGGLTPTTDTSLFLTTYRGGSHLPANIYADNQFMKNYLEQQNTFDEGAFIVADGAYSGEENSQIATLDFQKLLDYINSLNNCAPKIETA</sequence>
<dbReference type="EMBL" id="AAXA02000015">
    <property type="protein sequence ID" value="EDR46294.1"/>
    <property type="molecule type" value="Genomic_DNA"/>
</dbReference>
<gene>
    <name evidence="1" type="ORF">DORFOR_02902</name>
</gene>
<accession>B0G9D9</accession>
<dbReference type="AlphaFoldDB" id="B0G9D9"/>
<name>B0G9D9_9FIRM</name>
<comment type="caution">
    <text evidence="1">The sequence shown here is derived from an EMBL/GenBank/DDBJ whole genome shotgun (WGS) entry which is preliminary data.</text>
</comment>
<proteinExistence type="predicted"/>
<dbReference type="PaxDb" id="411461-DORFOR_02902"/>
<evidence type="ECO:0000313" key="2">
    <source>
        <dbReference type="Proteomes" id="UP000005359"/>
    </source>
</evidence>
<protein>
    <submittedName>
        <fullName evidence="1">Uncharacterized protein</fullName>
    </submittedName>
</protein>
<reference evidence="1 2" key="2">
    <citation type="submission" date="2007-10" db="EMBL/GenBank/DDBJ databases">
        <authorList>
            <person name="Fulton L."/>
            <person name="Clifton S."/>
            <person name="Fulton B."/>
            <person name="Xu J."/>
            <person name="Minx P."/>
            <person name="Pepin K.H."/>
            <person name="Johnson M."/>
            <person name="Thiruvilangam P."/>
            <person name="Bhonagiri V."/>
            <person name="Nash W.E."/>
            <person name="Wang C."/>
            <person name="Mardis E.R."/>
            <person name="Wilson R.K."/>
        </authorList>
    </citation>
    <scope>NUCLEOTIDE SEQUENCE [LARGE SCALE GENOMIC DNA]</scope>
    <source>
        <strain evidence="1 2">ATCC 27755</strain>
    </source>
</reference>